<dbReference type="AlphaFoldDB" id="A0A059ZVP3"/>
<reference evidence="2 3" key="1">
    <citation type="journal article" date="2009" name="J. Bacteriol.">
        <title>Draft genome sequence of the extremely acidophilic bacterium Acidithiobacillus caldus ATCC 51756 reveals metabolic versatility in the genus Acidithiobacillus.</title>
        <authorList>
            <person name="Valdes J."/>
            <person name="Quatrini R."/>
            <person name="Hallberg K."/>
            <person name="Dopson M."/>
            <person name="Valenzuela P.D."/>
            <person name="Holmes D.S."/>
        </authorList>
    </citation>
    <scope>NUCLEOTIDE SEQUENCE [LARGE SCALE GENOMIC DNA]</scope>
    <source>
        <strain evidence="3">ATCC 51756 / DSM 8584 / KU</strain>
        <plasmid evidence="2 3">pACA1.1</plasmid>
    </source>
</reference>
<organism evidence="2 3">
    <name type="scientific">Acidithiobacillus caldus (strain ATCC 51756 / DSM 8584 / KU)</name>
    <dbReference type="NCBI Taxonomy" id="637389"/>
    <lineage>
        <taxon>Bacteria</taxon>
        <taxon>Pseudomonadati</taxon>
        <taxon>Pseudomonadota</taxon>
        <taxon>Acidithiobacillia</taxon>
        <taxon>Acidithiobacillales</taxon>
        <taxon>Acidithiobacillaceae</taxon>
        <taxon>Acidithiobacillus</taxon>
    </lineage>
</organism>
<gene>
    <name evidence="2" type="ORF">Acaty_1p0008</name>
</gene>
<dbReference type="KEGG" id="acz:Acaty_1p0008"/>
<dbReference type="HOGENOM" id="CLU_1485994_0_0_6"/>
<keyword evidence="2" id="KW-0614">Plasmid</keyword>
<dbReference type="EMBL" id="CP005988">
    <property type="protein sequence ID" value="AIA56789.1"/>
    <property type="molecule type" value="Genomic_DNA"/>
</dbReference>
<accession>A0A059ZVP3</accession>
<dbReference type="RefSeq" id="WP_040131494.1">
    <property type="nucleotide sequence ID" value="NZ_CP005988.1"/>
</dbReference>
<feature type="chain" id="PRO_5001582058" description="Periplasmic heavy metal sensor" evidence="1">
    <location>
        <begin position="19"/>
        <end position="161"/>
    </location>
</feature>
<protein>
    <recommendedName>
        <fullName evidence="4">Periplasmic heavy metal sensor</fullName>
    </recommendedName>
</protein>
<evidence type="ECO:0000256" key="1">
    <source>
        <dbReference type="SAM" id="SignalP"/>
    </source>
</evidence>
<feature type="signal peptide" evidence="1">
    <location>
        <begin position="1"/>
        <end position="18"/>
    </location>
</feature>
<dbReference type="Proteomes" id="UP000005522">
    <property type="component" value="Plasmid pACA1.1"/>
</dbReference>
<geneLocation type="plasmid" evidence="2 3">
    <name>pACA1.1</name>
</geneLocation>
<keyword evidence="1" id="KW-0732">Signal</keyword>
<evidence type="ECO:0000313" key="3">
    <source>
        <dbReference type="Proteomes" id="UP000005522"/>
    </source>
</evidence>
<proteinExistence type="predicted"/>
<evidence type="ECO:0008006" key="4">
    <source>
        <dbReference type="Google" id="ProtNLM"/>
    </source>
</evidence>
<sequence length="161" mass="18209">MRHRIGWILVLVSTGALAATPASDLPKLTPAEHRYFVHHSLGFHDTFMPYHPGPRWDLQHAQALHLTKAQILALRRQVIGMVQDTKAALRRVHTAQAHYLAQAHQPDPSIRTIRADFAALGLAEAAAASAMMEHHLEAYRLLDPAQQKRYQQLAKDMREQH</sequence>
<name>A0A059ZVP3_ACICK</name>
<evidence type="ECO:0000313" key="2">
    <source>
        <dbReference type="EMBL" id="AIA56789.1"/>
    </source>
</evidence>